<feature type="non-terminal residue" evidence="1">
    <location>
        <position position="100"/>
    </location>
</feature>
<comment type="caution">
    <text evidence="1">The sequence shown here is derived from an EMBL/GenBank/DDBJ whole genome shotgun (WGS) entry which is preliminary data.</text>
</comment>
<accession>A0A0F8XKV9</accession>
<reference evidence="1" key="1">
    <citation type="journal article" date="2015" name="Nature">
        <title>Complex archaea that bridge the gap between prokaryotes and eukaryotes.</title>
        <authorList>
            <person name="Spang A."/>
            <person name="Saw J.H."/>
            <person name="Jorgensen S.L."/>
            <person name="Zaremba-Niedzwiedzka K."/>
            <person name="Martijn J."/>
            <person name="Lind A.E."/>
            <person name="van Eijk R."/>
            <person name="Schleper C."/>
            <person name="Guy L."/>
            <person name="Ettema T.J."/>
        </authorList>
    </citation>
    <scope>NUCLEOTIDE SEQUENCE</scope>
</reference>
<proteinExistence type="predicted"/>
<dbReference type="AlphaFoldDB" id="A0A0F8XKV9"/>
<organism evidence="1">
    <name type="scientific">marine sediment metagenome</name>
    <dbReference type="NCBI Taxonomy" id="412755"/>
    <lineage>
        <taxon>unclassified sequences</taxon>
        <taxon>metagenomes</taxon>
        <taxon>ecological metagenomes</taxon>
    </lineage>
</organism>
<protein>
    <submittedName>
        <fullName evidence="1">Uncharacterized protein</fullName>
    </submittedName>
</protein>
<evidence type="ECO:0000313" key="1">
    <source>
        <dbReference type="EMBL" id="KKK69563.1"/>
    </source>
</evidence>
<gene>
    <name evidence="1" type="ORF">LCGC14_2932760</name>
</gene>
<dbReference type="EMBL" id="LAZR01058587">
    <property type="protein sequence ID" value="KKK69563.1"/>
    <property type="molecule type" value="Genomic_DNA"/>
</dbReference>
<name>A0A0F8XKV9_9ZZZZ</name>
<sequence>MKANAAVLACLLLCVQTARAGQLPRDISWSSLRRQGKPVSGQILPADAKTAFERLKITNAGPAAKTATVLTLTDPGITKGLYAVRGQVRYEDVAGAGYLE</sequence>